<feature type="coiled-coil region" evidence="1">
    <location>
        <begin position="4"/>
        <end position="63"/>
    </location>
</feature>
<accession>A0A2M7W3R2</accession>
<protein>
    <submittedName>
        <fullName evidence="2">Uncharacterized protein</fullName>
    </submittedName>
</protein>
<proteinExistence type="predicted"/>
<dbReference type="AlphaFoldDB" id="A0A2M7W3R2"/>
<comment type="caution">
    <text evidence="2">The sequence shown here is derived from an EMBL/GenBank/DDBJ whole genome shotgun (WGS) entry which is preliminary data.</text>
</comment>
<name>A0A2M7W3R2_9BACT</name>
<gene>
    <name evidence="2" type="ORF">COX60_03165</name>
</gene>
<keyword evidence="1" id="KW-0175">Coiled coil</keyword>
<evidence type="ECO:0000313" key="2">
    <source>
        <dbReference type="EMBL" id="PJA20002.1"/>
    </source>
</evidence>
<evidence type="ECO:0000256" key="1">
    <source>
        <dbReference type="SAM" id="Coils"/>
    </source>
</evidence>
<dbReference type="EMBL" id="PFQF01000044">
    <property type="protein sequence ID" value="PJA20002.1"/>
    <property type="molecule type" value="Genomic_DNA"/>
</dbReference>
<sequence length="65" mass="7732">MDKISYLKNELKKYQKKLVHMAKEYSITREGSAYGVEYYDIQCRVLQSMVEGIEKEILELKRKKG</sequence>
<reference evidence="3" key="1">
    <citation type="submission" date="2017-09" db="EMBL/GenBank/DDBJ databases">
        <title>Depth-based differentiation of microbial function through sediment-hosted aquifers and enrichment of novel symbionts in the deep terrestrial subsurface.</title>
        <authorList>
            <person name="Probst A.J."/>
            <person name="Ladd B."/>
            <person name="Jarett J.K."/>
            <person name="Geller-Mcgrath D.E."/>
            <person name="Sieber C.M.K."/>
            <person name="Emerson J.B."/>
            <person name="Anantharaman K."/>
            <person name="Thomas B.C."/>
            <person name="Malmstrom R."/>
            <person name="Stieglmeier M."/>
            <person name="Klingl A."/>
            <person name="Woyke T."/>
            <person name="Ryan C.M."/>
            <person name="Banfield J.F."/>
        </authorList>
    </citation>
    <scope>NUCLEOTIDE SEQUENCE [LARGE SCALE GENOMIC DNA]</scope>
</reference>
<dbReference type="Proteomes" id="UP000230137">
    <property type="component" value="Unassembled WGS sequence"/>
</dbReference>
<evidence type="ECO:0000313" key="3">
    <source>
        <dbReference type="Proteomes" id="UP000230137"/>
    </source>
</evidence>
<organism evidence="2 3">
    <name type="scientific">Candidatus Berkelbacteria bacterium CG_4_10_14_0_2_um_filter_35_9_33_12</name>
    <dbReference type="NCBI Taxonomy" id="1974499"/>
    <lineage>
        <taxon>Bacteria</taxon>
        <taxon>Candidatus Berkelbacteria</taxon>
    </lineage>
</organism>